<proteinExistence type="predicted"/>
<comment type="caution">
    <text evidence="1">The sequence shown here is derived from an EMBL/GenBank/DDBJ whole genome shotgun (WGS) entry which is preliminary data.</text>
</comment>
<dbReference type="AlphaFoldDB" id="A0AAV4PUE2"/>
<evidence type="ECO:0000313" key="1">
    <source>
        <dbReference type="EMBL" id="GIY00720.1"/>
    </source>
</evidence>
<reference evidence="1 2" key="1">
    <citation type="submission" date="2021-06" db="EMBL/GenBank/DDBJ databases">
        <title>Caerostris extrusa draft genome.</title>
        <authorList>
            <person name="Kono N."/>
            <person name="Arakawa K."/>
        </authorList>
    </citation>
    <scope>NUCLEOTIDE SEQUENCE [LARGE SCALE GENOMIC DNA]</scope>
</reference>
<organism evidence="1 2">
    <name type="scientific">Caerostris extrusa</name>
    <name type="common">Bark spider</name>
    <name type="synonym">Caerostris bankana</name>
    <dbReference type="NCBI Taxonomy" id="172846"/>
    <lineage>
        <taxon>Eukaryota</taxon>
        <taxon>Metazoa</taxon>
        <taxon>Ecdysozoa</taxon>
        <taxon>Arthropoda</taxon>
        <taxon>Chelicerata</taxon>
        <taxon>Arachnida</taxon>
        <taxon>Araneae</taxon>
        <taxon>Araneomorphae</taxon>
        <taxon>Entelegynae</taxon>
        <taxon>Araneoidea</taxon>
        <taxon>Araneidae</taxon>
        <taxon>Caerostris</taxon>
    </lineage>
</organism>
<evidence type="ECO:0000313" key="2">
    <source>
        <dbReference type="Proteomes" id="UP001054945"/>
    </source>
</evidence>
<sequence length="131" mass="15140">MDIIFKFFPFLFNVYRLLSTRVRTLHVKLIFREKRDTVVPKQTYELDGISCIEEKNRVPIIVSIKRVLSMSLAKRSFFPQDNFFSNKSLSFLCFFLLVGLMEPNKGIPGTNSPSIGTAMSFRLLAPRLQQS</sequence>
<protein>
    <submittedName>
        <fullName evidence="1">Uncharacterized protein</fullName>
    </submittedName>
</protein>
<accession>A0AAV4PUE2</accession>
<dbReference type="EMBL" id="BPLR01005216">
    <property type="protein sequence ID" value="GIY00720.1"/>
    <property type="molecule type" value="Genomic_DNA"/>
</dbReference>
<keyword evidence="2" id="KW-1185">Reference proteome</keyword>
<name>A0AAV4PUE2_CAEEX</name>
<dbReference type="Proteomes" id="UP001054945">
    <property type="component" value="Unassembled WGS sequence"/>
</dbReference>
<gene>
    <name evidence="1" type="ORF">CEXT_167971</name>
</gene>